<comment type="cofactor">
    <cofactor evidence="2">
        <name>[4Fe-4S] cluster</name>
        <dbReference type="ChEBI" id="CHEBI:49883"/>
    </cofactor>
</comment>
<dbReference type="FunFam" id="1.10.340.30:FF:000002">
    <property type="entry name" value="Adenine DNA glycosylase"/>
    <property type="match status" value="1"/>
</dbReference>
<dbReference type="EC" id="3.2.2.31" evidence="5"/>
<keyword evidence="14 16" id="KW-0326">Glycosidase</keyword>
<name>A0A6J4IGF4_9PROT</name>
<evidence type="ECO:0000256" key="4">
    <source>
        <dbReference type="ARBA" id="ARBA00008343"/>
    </source>
</evidence>
<evidence type="ECO:0000256" key="10">
    <source>
        <dbReference type="ARBA" id="ARBA00022801"/>
    </source>
</evidence>
<feature type="domain" description="HhH-GPD" evidence="15">
    <location>
        <begin position="55"/>
        <end position="210"/>
    </location>
</feature>
<reference evidence="16" key="1">
    <citation type="submission" date="2020-02" db="EMBL/GenBank/DDBJ databases">
        <authorList>
            <person name="Meier V. D."/>
        </authorList>
    </citation>
    <scope>NUCLEOTIDE SEQUENCE</scope>
    <source>
        <strain evidence="16">AVDCRST_MAG04</strain>
    </source>
</reference>
<dbReference type="PANTHER" id="PTHR42944">
    <property type="entry name" value="ADENINE DNA GLYCOSYLASE"/>
    <property type="match status" value="1"/>
</dbReference>
<dbReference type="InterPro" id="IPR003651">
    <property type="entry name" value="Endonuclease3_FeS-loop_motif"/>
</dbReference>
<sequence length="386" mass="42484">MASRIPDASLVTPAPPGALAARFLAWYDRHRRHLPWRMAPGTPSDPYRVWVSEVMLQQVRVETVARHYAPFLERWPTVEALAAAPLEEVLRGWSGLGRYARAHNLHACARLLVERHEGRLPEDEAALRALPGVGPYTAAAIRAIAFGRGDALPPVDGNVERVVARLFALGWEPGTPDTRRRAELRRFAASLAPDGRPGDHAQAIMDLGATVCVPRRPRCGACPVQDACAARALGVADTLVLGPKRAPRPKRYATAFWVSRPEDGAVLLRRRPMKGPLGGTLEPPSTEWRPRRAWRAAEAISAGALPFAADWRRLPGRVRHALSSYEVEFAVMTAADVPRALDTMDGAVWVGREHLEGEALSSLARKLVRHALAATRPRAIRHRRRA</sequence>
<dbReference type="GO" id="GO:0046872">
    <property type="term" value="F:metal ion binding"/>
    <property type="evidence" value="ECO:0007669"/>
    <property type="project" value="UniProtKB-KW"/>
</dbReference>
<organism evidence="16">
    <name type="scientific">uncultured Acetobacteraceae bacterium</name>
    <dbReference type="NCBI Taxonomy" id="169975"/>
    <lineage>
        <taxon>Bacteria</taxon>
        <taxon>Pseudomonadati</taxon>
        <taxon>Pseudomonadota</taxon>
        <taxon>Alphaproteobacteria</taxon>
        <taxon>Acetobacterales</taxon>
        <taxon>Acetobacteraceae</taxon>
        <taxon>environmental samples</taxon>
    </lineage>
</organism>
<dbReference type="InterPro" id="IPR029119">
    <property type="entry name" value="MutY_C"/>
</dbReference>
<keyword evidence="13" id="KW-0234">DNA repair</keyword>
<evidence type="ECO:0000256" key="13">
    <source>
        <dbReference type="ARBA" id="ARBA00023204"/>
    </source>
</evidence>
<dbReference type="PANTHER" id="PTHR42944:SF1">
    <property type="entry name" value="ADENINE DNA GLYCOSYLASE"/>
    <property type="match status" value="1"/>
</dbReference>
<dbReference type="EMBL" id="CADCTL010000146">
    <property type="protein sequence ID" value="CAA9251387.1"/>
    <property type="molecule type" value="Genomic_DNA"/>
</dbReference>
<keyword evidence="7" id="KW-0004">4Fe-4S</keyword>
<evidence type="ECO:0000256" key="6">
    <source>
        <dbReference type="ARBA" id="ARBA00022023"/>
    </source>
</evidence>
<evidence type="ECO:0000259" key="15">
    <source>
        <dbReference type="SMART" id="SM00478"/>
    </source>
</evidence>
<keyword evidence="9" id="KW-0227">DNA damage</keyword>
<evidence type="ECO:0000256" key="9">
    <source>
        <dbReference type="ARBA" id="ARBA00022763"/>
    </source>
</evidence>
<comment type="similarity">
    <text evidence="4">Belongs to the Nth/MutY family.</text>
</comment>
<keyword evidence="12" id="KW-0411">Iron-sulfur</keyword>
<dbReference type="SMART" id="SM00525">
    <property type="entry name" value="FES"/>
    <property type="match status" value="1"/>
</dbReference>
<dbReference type="InterPro" id="IPR004035">
    <property type="entry name" value="Endouclease-III_FeS-bd_BS"/>
</dbReference>
<dbReference type="GO" id="GO:0034039">
    <property type="term" value="F:8-oxo-7,8-dihydroguanine DNA N-glycosylase activity"/>
    <property type="evidence" value="ECO:0007669"/>
    <property type="project" value="TreeGrafter"/>
</dbReference>
<keyword evidence="11" id="KW-0408">Iron</keyword>
<comment type="function">
    <text evidence="3">Adenine glycosylase active on G-A mispairs. MutY also corrects error-prone DNA synthesis past GO lesions which are due to the oxidatively damaged form of guanine: 7,8-dihydro-8-oxoguanine (8-oxo-dGTP).</text>
</comment>
<dbReference type="InterPro" id="IPR000445">
    <property type="entry name" value="HhH_motif"/>
</dbReference>
<evidence type="ECO:0000256" key="12">
    <source>
        <dbReference type="ARBA" id="ARBA00023014"/>
    </source>
</evidence>
<dbReference type="GO" id="GO:0006284">
    <property type="term" value="P:base-excision repair"/>
    <property type="evidence" value="ECO:0007669"/>
    <property type="project" value="InterPro"/>
</dbReference>
<dbReference type="GO" id="GO:0051539">
    <property type="term" value="F:4 iron, 4 sulfur cluster binding"/>
    <property type="evidence" value="ECO:0007669"/>
    <property type="project" value="UniProtKB-KW"/>
</dbReference>
<dbReference type="Pfam" id="PF14815">
    <property type="entry name" value="NUDIX_4"/>
    <property type="match status" value="1"/>
</dbReference>
<dbReference type="Gene3D" id="3.90.79.10">
    <property type="entry name" value="Nucleoside Triphosphate Pyrophosphohydrolase"/>
    <property type="match status" value="1"/>
</dbReference>
<accession>A0A6J4IGF4</accession>
<dbReference type="PROSITE" id="PS00764">
    <property type="entry name" value="ENDONUCLEASE_III_1"/>
    <property type="match status" value="1"/>
</dbReference>
<dbReference type="SMART" id="SM00478">
    <property type="entry name" value="ENDO3c"/>
    <property type="match status" value="1"/>
</dbReference>
<dbReference type="GO" id="GO:0000701">
    <property type="term" value="F:purine-specific mismatch base pair DNA N-glycosylase activity"/>
    <property type="evidence" value="ECO:0007669"/>
    <property type="project" value="UniProtKB-EC"/>
</dbReference>
<dbReference type="Gene3D" id="1.10.340.30">
    <property type="entry name" value="Hypothetical protein, domain 2"/>
    <property type="match status" value="1"/>
</dbReference>
<dbReference type="Gene3D" id="1.10.1670.10">
    <property type="entry name" value="Helix-hairpin-Helix base-excision DNA repair enzymes (C-terminal)"/>
    <property type="match status" value="1"/>
</dbReference>
<dbReference type="Pfam" id="PF00730">
    <property type="entry name" value="HhH-GPD"/>
    <property type="match status" value="1"/>
</dbReference>
<proteinExistence type="inferred from homology"/>
<dbReference type="GO" id="GO:0035485">
    <property type="term" value="F:adenine/guanine mispair binding"/>
    <property type="evidence" value="ECO:0007669"/>
    <property type="project" value="TreeGrafter"/>
</dbReference>
<dbReference type="SUPFAM" id="SSF48150">
    <property type="entry name" value="DNA-glycosylase"/>
    <property type="match status" value="1"/>
</dbReference>
<evidence type="ECO:0000256" key="3">
    <source>
        <dbReference type="ARBA" id="ARBA00002933"/>
    </source>
</evidence>
<dbReference type="InterPro" id="IPR003265">
    <property type="entry name" value="HhH-GPD_domain"/>
</dbReference>
<evidence type="ECO:0000256" key="1">
    <source>
        <dbReference type="ARBA" id="ARBA00000843"/>
    </source>
</evidence>
<dbReference type="InterPro" id="IPR023170">
    <property type="entry name" value="HhH_base_excis_C"/>
</dbReference>
<dbReference type="CDD" id="cd00056">
    <property type="entry name" value="ENDO3c"/>
    <property type="match status" value="1"/>
</dbReference>
<protein>
    <recommendedName>
        <fullName evidence="6">Adenine DNA glycosylase</fullName>
        <ecNumber evidence="5">3.2.2.31</ecNumber>
    </recommendedName>
</protein>
<dbReference type="InterPro" id="IPR011257">
    <property type="entry name" value="DNA_glycosylase"/>
</dbReference>
<dbReference type="GO" id="GO:0032357">
    <property type="term" value="F:oxidized purine DNA binding"/>
    <property type="evidence" value="ECO:0007669"/>
    <property type="project" value="TreeGrafter"/>
</dbReference>
<keyword evidence="10 16" id="KW-0378">Hydrolase</keyword>
<evidence type="ECO:0000256" key="7">
    <source>
        <dbReference type="ARBA" id="ARBA00022485"/>
    </source>
</evidence>
<dbReference type="Pfam" id="PF10576">
    <property type="entry name" value="EndIII_4Fe-2S"/>
    <property type="match status" value="1"/>
</dbReference>
<evidence type="ECO:0000256" key="11">
    <source>
        <dbReference type="ARBA" id="ARBA00023004"/>
    </source>
</evidence>
<dbReference type="SUPFAM" id="SSF55811">
    <property type="entry name" value="Nudix"/>
    <property type="match status" value="1"/>
</dbReference>
<comment type="catalytic activity">
    <reaction evidence="1">
        <text>Hydrolyzes free adenine bases from 7,8-dihydro-8-oxoguanine:adenine mismatched double-stranded DNA, leaving an apurinic site.</text>
        <dbReference type="EC" id="3.2.2.31"/>
    </reaction>
</comment>
<evidence type="ECO:0000256" key="5">
    <source>
        <dbReference type="ARBA" id="ARBA00012045"/>
    </source>
</evidence>
<dbReference type="Pfam" id="PF00633">
    <property type="entry name" value="HHH"/>
    <property type="match status" value="1"/>
</dbReference>
<dbReference type="PROSITE" id="PS01155">
    <property type="entry name" value="ENDONUCLEASE_III_2"/>
    <property type="match status" value="1"/>
</dbReference>
<dbReference type="GO" id="GO:0006298">
    <property type="term" value="P:mismatch repair"/>
    <property type="evidence" value="ECO:0007669"/>
    <property type="project" value="TreeGrafter"/>
</dbReference>
<dbReference type="InterPro" id="IPR004036">
    <property type="entry name" value="Endonuclease-III-like_CS2"/>
</dbReference>
<dbReference type="InterPro" id="IPR044298">
    <property type="entry name" value="MIG/MutY"/>
</dbReference>
<gene>
    <name evidence="16" type="ORF">AVDCRST_MAG04-2133</name>
</gene>
<evidence type="ECO:0000256" key="2">
    <source>
        <dbReference type="ARBA" id="ARBA00001966"/>
    </source>
</evidence>
<evidence type="ECO:0000256" key="8">
    <source>
        <dbReference type="ARBA" id="ARBA00022723"/>
    </source>
</evidence>
<keyword evidence="8" id="KW-0479">Metal-binding</keyword>
<dbReference type="InterPro" id="IPR015797">
    <property type="entry name" value="NUDIX_hydrolase-like_dom_sf"/>
</dbReference>
<dbReference type="AlphaFoldDB" id="A0A6J4IGF4"/>
<evidence type="ECO:0000313" key="16">
    <source>
        <dbReference type="EMBL" id="CAA9251387.1"/>
    </source>
</evidence>
<evidence type="ECO:0000256" key="14">
    <source>
        <dbReference type="ARBA" id="ARBA00023295"/>
    </source>
</evidence>